<comment type="cofactor">
    <cofactor evidence="2">
        <name>Mn(2+)</name>
        <dbReference type="ChEBI" id="CHEBI:29035"/>
    </cofactor>
    <text evidence="2">Binds 2 manganese ions per subunit.</text>
</comment>
<feature type="binding site" evidence="2">
    <location>
        <position position="57"/>
    </location>
    <ligand>
        <name>Mn(2+)</name>
        <dbReference type="ChEBI" id="CHEBI:29035"/>
        <label>1</label>
    </ligand>
</feature>
<evidence type="ECO:0000313" key="4">
    <source>
        <dbReference type="EMBL" id="CEO88758.1"/>
    </source>
</evidence>
<evidence type="ECO:0000256" key="1">
    <source>
        <dbReference type="ARBA" id="ARBA00007644"/>
    </source>
</evidence>
<evidence type="ECO:0008006" key="6">
    <source>
        <dbReference type="Google" id="ProtNLM"/>
    </source>
</evidence>
<protein>
    <recommendedName>
        <fullName evidence="6">Manganese containing catalase</fullName>
    </recommendedName>
</protein>
<dbReference type="Proteomes" id="UP000046155">
    <property type="component" value="Unassembled WGS sequence"/>
</dbReference>
<comment type="similarity">
    <text evidence="1">Belongs to the manganese catalase family.</text>
</comment>
<evidence type="ECO:0000256" key="2">
    <source>
        <dbReference type="PIRSR" id="PIRSR607760-1"/>
    </source>
</evidence>
<evidence type="ECO:0000313" key="5">
    <source>
        <dbReference type="Proteomes" id="UP000046155"/>
    </source>
</evidence>
<gene>
    <name evidence="4" type="ORF">SSCH_2530001</name>
</gene>
<proteinExistence type="inferred from homology"/>
<keyword evidence="2" id="KW-0464">Manganese</keyword>
<dbReference type="EMBL" id="CDRZ01000172">
    <property type="protein sequence ID" value="CEO88758.1"/>
    <property type="molecule type" value="Genomic_DNA"/>
</dbReference>
<dbReference type="Pfam" id="PF05067">
    <property type="entry name" value="Mn_catalase"/>
    <property type="match status" value="1"/>
</dbReference>
<dbReference type="InterPro" id="IPR009078">
    <property type="entry name" value="Ferritin-like_SF"/>
</dbReference>
<dbReference type="Gene3D" id="1.20.1260.10">
    <property type="match status" value="1"/>
</dbReference>
<reference evidence="5" key="1">
    <citation type="submission" date="2015-01" db="EMBL/GenBank/DDBJ databases">
        <authorList>
            <person name="Manzoor Shahid"/>
            <person name="Zubair Saima"/>
        </authorList>
    </citation>
    <scope>NUCLEOTIDE SEQUENCE [LARGE SCALE GENOMIC DNA]</scope>
    <source>
        <strain evidence="5">Sp3</strain>
    </source>
</reference>
<organism evidence="4 5">
    <name type="scientific">Syntrophaceticus schinkii</name>
    <dbReference type="NCBI Taxonomy" id="499207"/>
    <lineage>
        <taxon>Bacteria</taxon>
        <taxon>Bacillati</taxon>
        <taxon>Bacillota</taxon>
        <taxon>Clostridia</taxon>
        <taxon>Thermoanaerobacterales</taxon>
        <taxon>Thermoanaerobacterales Family III. Incertae Sedis</taxon>
        <taxon>Syntrophaceticus</taxon>
    </lineage>
</organism>
<evidence type="ECO:0000256" key="3">
    <source>
        <dbReference type="PIRSR" id="PIRSR607760-2"/>
    </source>
</evidence>
<sequence length="75" mass="8231">MSNLKLQGDENSVENLKFGGPNGELSAAVRYLSQRYSMPTGRAKGVLTDIGTEKLAHWEMIATMVYKLMKGATPQ</sequence>
<keyword evidence="5" id="KW-1185">Reference proteome</keyword>
<dbReference type="InterPro" id="IPR012347">
    <property type="entry name" value="Ferritin-like"/>
</dbReference>
<keyword evidence="2" id="KW-0479">Metal-binding</keyword>
<name>A0A0B7MKR4_9FIRM</name>
<comment type="cofactor">
    <cofactor evidence="3">
        <name>Ca(2+)</name>
        <dbReference type="ChEBI" id="CHEBI:29108"/>
    </cofactor>
    <text evidence="3">Binds 1 Ca(2+) ion per subunit.</text>
</comment>
<feature type="binding site" evidence="2">
    <location>
        <position position="24"/>
    </location>
    <ligand>
        <name>Mn(2+)</name>
        <dbReference type="ChEBI" id="CHEBI:29035"/>
        <label>1</label>
    </ligand>
</feature>
<accession>A0A0B7MKR4</accession>
<dbReference type="InterPro" id="IPR007760">
    <property type="entry name" value="Mn_catalase"/>
</dbReference>
<dbReference type="AlphaFoldDB" id="A0A0B7MKR4"/>
<feature type="binding site" evidence="3">
    <location>
        <position position="49"/>
    </location>
    <ligand>
        <name>Ca(2+)</name>
        <dbReference type="ChEBI" id="CHEBI:29108"/>
    </ligand>
</feature>
<keyword evidence="3" id="KW-0106">Calcium</keyword>
<dbReference type="GO" id="GO:0046872">
    <property type="term" value="F:metal ion binding"/>
    <property type="evidence" value="ECO:0007669"/>
    <property type="project" value="UniProtKB-KW"/>
</dbReference>
<dbReference type="SUPFAM" id="SSF47240">
    <property type="entry name" value="Ferritin-like"/>
    <property type="match status" value="1"/>
</dbReference>